<accession>A0A6A5W9G5</accession>
<evidence type="ECO:0000313" key="3">
    <source>
        <dbReference type="Proteomes" id="UP000799779"/>
    </source>
</evidence>
<evidence type="ECO:0000256" key="1">
    <source>
        <dbReference type="SAM" id="Phobius"/>
    </source>
</evidence>
<keyword evidence="1" id="KW-1133">Transmembrane helix</keyword>
<keyword evidence="1" id="KW-0812">Transmembrane</keyword>
<keyword evidence="3" id="KW-1185">Reference proteome</keyword>
<gene>
    <name evidence="2" type="ORF">P154DRAFT_439131</name>
</gene>
<dbReference type="Proteomes" id="UP000799779">
    <property type="component" value="Unassembled WGS sequence"/>
</dbReference>
<dbReference type="EMBL" id="ML977603">
    <property type="protein sequence ID" value="KAF1998550.1"/>
    <property type="molecule type" value="Genomic_DNA"/>
</dbReference>
<sequence>MPSPTATRSFIRSASRYLTEPHPFNRMPTTVKPHPWRAMDLAKHVGRGAIIFPGFVGVVLWPLAAKEALDGTM</sequence>
<feature type="transmembrane region" description="Helical" evidence="1">
    <location>
        <begin position="45"/>
        <end position="64"/>
    </location>
</feature>
<protein>
    <submittedName>
        <fullName evidence="2">Uncharacterized protein</fullName>
    </submittedName>
</protein>
<evidence type="ECO:0000313" key="2">
    <source>
        <dbReference type="EMBL" id="KAF1998550.1"/>
    </source>
</evidence>
<proteinExistence type="predicted"/>
<name>A0A6A5W9G5_9PLEO</name>
<dbReference type="AlphaFoldDB" id="A0A6A5W9G5"/>
<keyword evidence="1" id="KW-0472">Membrane</keyword>
<organism evidence="2 3">
    <name type="scientific">Amniculicola lignicola CBS 123094</name>
    <dbReference type="NCBI Taxonomy" id="1392246"/>
    <lineage>
        <taxon>Eukaryota</taxon>
        <taxon>Fungi</taxon>
        <taxon>Dikarya</taxon>
        <taxon>Ascomycota</taxon>
        <taxon>Pezizomycotina</taxon>
        <taxon>Dothideomycetes</taxon>
        <taxon>Pleosporomycetidae</taxon>
        <taxon>Pleosporales</taxon>
        <taxon>Amniculicolaceae</taxon>
        <taxon>Amniculicola</taxon>
    </lineage>
</organism>
<reference evidence="2" key="1">
    <citation type="journal article" date="2020" name="Stud. Mycol.">
        <title>101 Dothideomycetes genomes: a test case for predicting lifestyles and emergence of pathogens.</title>
        <authorList>
            <person name="Haridas S."/>
            <person name="Albert R."/>
            <person name="Binder M."/>
            <person name="Bloem J."/>
            <person name="Labutti K."/>
            <person name="Salamov A."/>
            <person name="Andreopoulos B."/>
            <person name="Baker S."/>
            <person name="Barry K."/>
            <person name="Bills G."/>
            <person name="Bluhm B."/>
            <person name="Cannon C."/>
            <person name="Castanera R."/>
            <person name="Culley D."/>
            <person name="Daum C."/>
            <person name="Ezra D."/>
            <person name="Gonzalez J."/>
            <person name="Henrissat B."/>
            <person name="Kuo A."/>
            <person name="Liang C."/>
            <person name="Lipzen A."/>
            <person name="Lutzoni F."/>
            <person name="Magnuson J."/>
            <person name="Mondo S."/>
            <person name="Nolan M."/>
            <person name="Ohm R."/>
            <person name="Pangilinan J."/>
            <person name="Park H.-J."/>
            <person name="Ramirez L."/>
            <person name="Alfaro M."/>
            <person name="Sun H."/>
            <person name="Tritt A."/>
            <person name="Yoshinaga Y."/>
            <person name="Zwiers L.-H."/>
            <person name="Turgeon B."/>
            <person name="Goodwin S."/>
            <person name="Spatafora J."/>
            <person name="Crous P."/>
            <person name="Grigoriev I."/>
        </authorList>
    </citation>
    <scope>NUCLEOTIDE SEQUENCE</scope>
    <source>
        <strain evidence="2">CBS 123094</strain>
    </source>
</reference>
<dbReference type="OrthoDB" id="4829316at2759"/>